<feature type="region of interest" description="Disordered" evidence="1">
    <location>
        <begin position="401"/>
        <end position="420"/>
    </location>
</feature>
<evidence type="ECO:0000313" key="3">
    <source>
        <dbReference type="EMBL" id="AUB81110.1"/>
    </source>
</evidence>
<gene>
    <name evidence="3" type="ORF">THSYN_09175</name>
</gene>
<dbReference type="SUPFAM" id="SSF56436">
    <property type="entry name" value="C-type lectin-like"/>
    <property type="match status" value="1"/>
</dbReference>
<dbReference type="Pfam" id="PF00149">
    <property type="entry name" value="Metallophos"/>
    <property type="match status" value="1"/>
</dbReference>
<keyword evidence="4" id="KW-1185">Reference proteome</keyword>
<dbReference type="PROSITE" id="PS50837">
    <property type="entry name" value="NACHT"/>
    <property type="match status" value="1"/>
</dbReference>
<dbReference type="Pfam" id="PF03781">
    <property type="entry name" value="FGE-sulfatase"/>
    <property type="match status" value="1"/>
</dbReference>
<dbReference type="SUPFAM" id="SSF52540">
    <property type="entry name" value="P-loop containing nucleoside triphosphate hydrolases"/>
    <property type="match status" value="1"/>
</dbReference>
<dbReference type="GO" id="GO:0120147">
    <property type="term" value="F:formylglycine-generating oxidase activity"/>
    <property type="evidence" value="ECO:0007669"/>
    <property type="project" value="TreeGrafter"/>
</dbReference>
<dbReference type="EMBL" id="CP020370">
    <property type="protein sequence ID" value="AUB81110.1"/>
    <property type="molecule type" value="Genomic_DNA"/>
</dbReference>
<dbReference type="KEGG" id="tsy:THSYN_09175"/>
<dbReference type="InterPro" id="IPR042095">
    <property type="entry name" value="SUMF_sf"/>
</dbReference>
<dbReference type="InterPro" id="IPR027417">
    <property type="entry name" value="P-loop_NTPase"/>
</dbReference>
<dbReference type="SUPFAM" id="SSF56300">
    <property type="entry name" value="Metallo-dependent phosphatases"/>
    <property type="match status" value="1"/>
</dbReference>
<dbReference type="InterPro" id="IPR005532">
    <property type="entry name" value="SUMF_dom"/>
</dbReference>
<dbReference type="InterPro" id="IPR016187">
    <property type="entry name" value="CTDL_fold"/>
</dbReference>
<dbReference type="SMART" id="SM00382">
    <property type="entry name" value="AAA"/>
    <property type="match status" value="1"/>
</dbReference>
<feature type="domain" description="NACHT" evidence="2">
    <location>
        <begin position="433"/>
        <end position="589"/>
    </location>
</feature>
<dbReference type="InterPro" id="IPR007111">
    <property type="entry name" value="NACHT_NTPase"/>
</dbReference>
<protein>
    <recommendedName>
        <fullName evidence="2">NACHT domain-containing protein</fullName>
    </recommendedName>
</protein>
<dbReference type="PANTHER" id="PTHR23150">
    <property type="entry name" value="SULFATASE MODIFYING FACTOR 1, 2"/>
    <property type="match status" value="1"/>
</dbReference>
<dbReference type="Gene3D" id="3.40.50.300">
    <property type="entry name" value="P-loop containing nucleotide triphosphate hydrolases"/>
    <property type="match status" value="1"/>
</dbReference>
<dbReference type="PANTHER" id="PTHR23150:SF19">
    <property type="entry name" value="FORMYLGLYCINE-GENERATING ENZYME"/>
    <property type="match status" value="1"/>
</dbReference>
<sequence length="1195" mass="131034">MDRTSDTAMTGPIRLLHLSDIHFRAGTTWDREPVLRDLAAAIAREVADGLVPDLVAITGDIAQAGAPAEYALARDWLAGQLWPRLTPGRSKPLPRDPLLLVPGNHDVDRTRVTPTVQHVQDALLQGRSQPGIADLFADDDARALVLKRHAAYLAFYSDWLGQPQSLPWWERTITIRKTRLHCAGLDSAWMARGDADRGHLLLGLWQVNQTIDTGNAAGAHWRLALLHHPWDYLAEFDATEVKDRVQLHRDLLLRGHLHQVDSAQILRADRRRDCLELAAGCLYEHGSYPNAFQWIELQAAPKQVRVLYRAWVKGAWQVDGNQPGCPDGVVQFELAPVERQRPPAKRRSPPPADPTRYLQDLWDETATIAIRGLKTGRPEANRIPIADLFIELQASGAASAGASGGAAARTDKGGPADLGRQGAAPLHAALANRRLVIVGDPGCGKTTFLRWVAHCLTADRLGRPPGPRAAALHLGLGRARLPVLVRIADWLQFMERVQAQDLGPALVKGAEWLPEYLGAQAQDQCLGLDADAWRLLLRAGEVLILLDGLDEAPDLGRRRALVAVIESAARAYRDCPLVVTSRPAALREEVLLAGFAHTLIERLDPAAIARFLARWSAALFPDSAAQAQRHRRALAAALDSRPEIRRLARNAVMLTALAVLHWNDKRLPEQRAELYDSIVHWLIRAREDRAGRAPVQRCRRVLRDLAFAMQSDGRGRQVQVTRHWAAERIAQHFPAAGTGDPGAIERAEAFLLDEELDSGLIVRRGNQVRFWHLTFQEYLAAQALAGRADAERTAALLDSADGGTPALYRSEWRETVLLLGGVLHEQGGEKVEGLVAAVLDRLGPGSTLAEQARAAGLLGALVRDLDPFGYRPADPRYARCLAAALAVFEPEQADAIPLADRIAAADALAQAGDPRLDWAHPERWVELPGGRFRMGAQQQDAQAPGYDEKANKFEAPVHQVQVSGFAIARFPVTVAEFAEFLAEEDPDPGWWRAGGADEPVEPHDWEDQQAHPSRPVVGVSWYQAMAFCAWLTDRLARPQGAKGDPLLPEGRVVSLPSEAQWEYAARGGPGRRYPWGEEAPAARRANFDDTGVGDPSPVGVFPAGATPEGVLDLAGNVLEWCLDADDDGFYDRCQAQGVVIDPLAQGDGGSSRVLRGGAFVIRAWSLRSSFRFRFEPRNRDPLVGFRCVLAAPRQP</sequence>
<dbReference type="InterPro" id="IPR029052">
    <property type="entry name" value="Metallo-depent_PP-like"/>
</dbReference>
<dbReference type="AlphaFoldDB" id="A0A2K8U692"/>
<dbReference type="InterPro" id="IPR003593">
    <property type="entry name" value="AAA+_ATPase"/>
</dbReference>
<evidence type="ECO:0000259" key="2">
    <source>
        <dbReference type="PROSITE" id="PS50837"/>
    </source>
</evidence>
<dbReference type="GO" id="GO:0016787">
    <property type="term" value="F:hydrolase activity"/>
    <property type="evidence" value="ECO:0007669"/>
    <property type="project" value="InterPro"/>
</dbReference>
<organism evidence="3 4">
    <name type="scientific">Candidatus Thiodictyon syntrophicum</name>
    <dbReference type="NCBI Taxonomy" id="1166950"/>
    <lineage>
        <taxon>Bacteria</taxon>
        <taxon>Pseudomonadati</taxon>
        <taxon>Pseudomonadota</taxon>
        <taxon>Gammaproteobacteria</taxon>
        <taxon>Chromatiales</taxon>
        <taxon>Chromatiaceae</taxon>
        <taxon>Thiodictyon</taxon>
    </lineage>
</organism>
<name>A0A2K8U692_9GAMM</name>
<evidence type="ECO:0000313" key="4">
    <source>
        <dbReference type="Proteomes" id="UP000232638"/>
    </source>
</evidence>
<evidence type="ECO:0000256" key="1">
    <source>
        <dbReference type="SAM" id="MobiDB-lite"/>
    </source>
</evidence>
<dbReference type="Proteomes" id="UP000232638">
    <property type="component" value="Chromosome"/>
</dbReference>
<dbReference type="Gene3D" id="3.60.21.10">
    <property type="match status" value="1"/>
</dbReference>
<accession>A0A2K8U692</accession>
<dbReference type="OrthoDB" id="9768004at2"/>
<dbReference type="Gene3D" id="3.90.1580.10">
    <property type="entry name" value="paralog of FGE (formylglycine-generating enzyme)"/>
    <property type="match status" value="1"/>
</dbReference>
<dbReference type="InterPro" id="IPR004843">
    <property type="entry name" value="Calcineurin-like_PHP"/>
</dbReference>
<dbReference type="InterPro" id="IPR051043">
    <property type="entry name" value="Sulfatase_Mod_Factor_Kinase"/>
</dbReference>
<proteinExistence type="predicted"/>
<reference evidence="3 4" key="1">
    <citation type="submission" date="2017-03" db="EMBL/GenBank/DDBJ databases">
        <title>Complete genome sequence of Candidatus 'Thiodictyon syntrophicum' sp. nov. strain Cad16T, a photolithoautotroph purple sulfur bacterium isolated from an alpine meromictic lake.</title>
        <authorList>
            <person name="Luedin S.M."/>
            <person name="Pothier J.F."/>
            <person name="Danza F."/>
            <person name="Storelli N."/>
            <person name="Wittwer M."/>
            <person name="Tonolla M."/>
        </authorList>
    </citation>
    <scope>NUCLEOTIDE SEQUENCE [LARGE SCALE GENOMIC DNA]</scope>
    <source>
        <strain evidence="3 4">Cad16T</strain>
    </source>
</reference>
<feature type="region of interest" description="Disordered" evidence="1">
    <location>
        <begin position="336"/>
        <end position="357"/>
    </location>
</feature>